<evidence type="ECO:0000313" key="2">
    <source>
        <dbReference type="EMBL" id="TPG33465.1"/>
    </source>
</evidence>
<dbReference type="SUPFAM" id="SSF56719">
    <property type="entry name" value="Type II DNA topoisomerase"/>
    <property type="match status" value="1"/>
</dbReference>
<dbReference type="GO" id="GO:0003677">
    <property type="term" value="F:DNA binding"/>
    <property type="evidence" value="ECO:0007669"/>
    <property type="project" value="InterPro"/>
</dbReference>
<reference evidence="2 3" key="1">
    <citation type="journal article" date="2019" name="Environ. Microbiol.">
        <title>Species interactions and distinct microbial communities in high Arctic permafrost affected cryosols are associated with the CH4 and CO2 gas fluxes.</title>
        <authorList>
            <person name="Altshuler I."/>
            <person name="Hamel J."/>
            <person name="Turney S."/>
            <person name="Magnuson E."/>
            <person name="Levesque R."/>
            <person name="Greer C."/>
            <person name="Whyte L.G."/>
        </authorList>
    </citation>
    <scope>NUCLEOTIDE SEQUENCE [LARGE SCALE GENOMIC DNA]</scope>
    <source>
        <strain evidence="2 3">S5.20</strain>
    </source>
</reference>
<dbReference type="CDD" id="cd04301">
    <property type="entry name" value="NAT_SF"/>
    <property type="match status" value="1"/>
</dbReference>
<dbReference type="SUPFAM" id="SSF55729">
    <property type="entry name" value="Acyl-CoA N-acyltransferases (Nat)"/>
    <property type="match status" value="1"/>
</dbReference>
<dbReference type="RefSeq" id="WP_140691921.1">
    <property type="nucleotide sequence ID" value="NZ_RCZG01000005.1"/>
</dbReference>
<keyword evidence="3" id="KW-1185">Reference proteome</keyword>
<comment type="catalytic activity">
    <reaction evidence="1">
        <text>ATP-dependent breakage, passage and rejoining of double-stranded DNA.</text>
        <dbReference type="EC" id="5.6.2.2"/>
    </reaction>
</comment>
<name>A0A502E6W6_9MYCO</name>
<evidence type="ECO:0000313" key="3">
    <source>
        <dbReference type="Proteomes" id="UP000320095"/>
    </source>
</evidence>
<dbReference type="Gene3D" id="1.10.268.10">
    <property type="entry name" value="Topoisomerase, domain 3"/>
    <property type="match status" value="1"/>
</dbReference>
<dbReference type="OrthoDB" id="4773268at2"/>
<dbReference type="Proteomes" id="UP000320095">
    <property type="component" value="Unassembled WGS sequence"/>
</dbReference>
<dbReference type="GO" id="GO:0005524">
    <property type="term" value="F:ATP binding"/>
    <property type="evidence" value="ECO:0007669"/>
    <property type="project" value="InterPro"/>
</dbReference>
<protein>
    <submittedName>
        <fullName evidence="2">GNAT family N-acetyltransferase</fullName>
    </submittedName>
</protein>
<dbReference type="GO" id="GO:0016740">
    <property type="term" value="F:transferase activity"/>
    <property type="evidence" value="ECO:0007669"/>
    <property type="project" value="UniProtKB-KW"/>
</dbReference>
<dbReference type="InterPro" id="IPR016181">
    <property type="entry name" value="Acyl_CoA_acyltransferase"/>
</dbReference>
<dbReference type="InterPro" id="IPR013760">
    <property type="entry name" value="Topo_IIA-like_dom_sf"/>
</dbReference>
<dbReference type="Gene3D" id="3.40.630.30">
    <property type="match status" value="1"/>
</dbReference>
<dbReference type="AlphaFoldDB" id="A0A502E6W6"/>
<proteinExistence type="predicted"/>
<comment type="caution">
    <text evidence="2">The sequence shown here is derived from an EMBL/GenBank/DDBJ whole genome shotgun (WGS) entry which is preliminary data.</text>
</comment>
<accession>A0A502E6W6</accession>
<organism evidence="2 3">
    <name type="scientific">Mycolicibacterium hodleri</name>
    <dbReference type="NCBI Taxonomy" id="49897"/>
    <lineage>
        <taxon>Bacteria</taxon>
        <taxon>Bacillati</taxon>
        <taxon>Actinomycetota</taxon>
        <taxon>Actinomycetes</taxon>
        <taxon>Mycobacteriales</taxon>
        <taxon>Mycobacteriaceae</taxon>
        <taxon>Mycolicibacterium</taxon>
    </lineage>
</organism>
<dbReference type="InterPro" id="IPR013757">
    <property type="entry name" value="Topo_IIA_A_a_sf"/>
</dbReference>
<evidence type="ECO:0000256" key="1">
    <source>
        <dbReference type="ARBA" id="ARBA00000185"/>
    </source>
</evidence>
<dbReference type="GO" id="GO:0034335">
    <property type="term" value="F:DNA negative supercoiling activity"/>
    <property type="evidence" value="ECO:0007669"/>
    <property type="project" value="UniProtKB-ARBA"/>
</dbReference>
<dbReference type="EMBL" id="RCZG01000005">
    <property type="protein sequence ID" value="TPG33465.1"/>
    <property type="molecule type" value="Genomic_DNA"/>
</dbReference>
<sequence length="225" mass="24235">MTDHDHAAARREIADALQKALDRRHEVLDVIVEADDRAAAVESISTLLDTSHLGSEAVMTMAFDQLTKDSRRKIADELEDLNKQLTFTLGERPASSGDGLVLRSFSSAVDRDLFAARTADVGAKGDGSGAPPGNIDDEISAALGRVSNEEAVWFVAEDGNGENSDKVGMVFGELVGGEVNVRVWIHPEHRHRGFGTAALRRCRSEMAAYFPAVPMVVRAPGVTPK</sequence>
<keyword evidence="2" id="KW-0808">Transferase</keyword>
<gene>
    <name evidence="2" type="ORF">EAH80_14255</name>
</gene>